<dbReference type="AlphaFoldDB" id="A0AAW3ULF4"/>
<evidence type="ECO:0000256" key="2">
    <source>
        <dbReference type="ARBA" id="ARBA00022692"/>
    </source>
</evidence>
<dbReference type="Pfam" id="PF03865">
    <property type="entry name" value="ShlB"/>
    <property type="match status" value="1"/>
</dbReference>
<evidence type="ECO:0000256" key="4">
    <source>
        <dbReference type="SAM" id="MobiDB-lite"/>
    </source>
</evidence>
<dbReference type="Proteomes" id="UP000518681">
    <property type="component" value="Unassembled WGS sequence"/>
</dbReference>
<sequence>MEKKDAKVVAKKFGINKQKAESQIVAEMFRDLDHRTSNASGGAQDYEVHAIIGCRSLNCDGYKTDPQYANHDCNRHYIAGNQQTYDDLVNNNPVSTAIAGTGMVGYSHAACRIESRNETPMKIRKRLAALPLTALVSLASNAQHSPTPADEAAAARANAEQNQQIQQQRDAQQRDAIVQAPAVRSTLPEIEGYPLLPVETPCFRIGKFALDVPTTLPDAVRSKGTSALSLDPFAFAREWLDHYRGQCIGKSGIDTLTKGLQQAILSRGYVTTRVLVPQQDLSSGTLAFALVPGVVHQLRFVDPETRGTLKSAFPVSDGDLLDLRDLEQGLEQMKRVASQDVDMKIEPTDTPGESDVVVSVKRSKPWSFVASIDNSGTDATGKWQGNVSLGVDNPLGLNDIFTVGANQDLSFGNKSLGSHGFNGSYSVPWGYWTATLSGNTNTYYQNIAGVNQTFVSSGNSQTAALRLARVLSRNQSDVFGVEFQLSKRFGDSFIDDADIPQQRRNNTFIEAGLTDRHYFGASQFDGTLAYRQGVGGLGATSDPYPEGPTYRYHMAVLDANLSVPFAVASQNVRYVATVHAQFTTDTLFYLDDLTIGSRYTVRGFDGETMLAAEKGFYWRNELQWSIGKTGQALYAGIDYGRVFGPNTAFLAGTQLAGAVIGIRGGLPARFVGLSYDLFVGTPVYKPSGFPTSRVTVGVQATAQF</sequence>
<dbReference type="InterPro" id="IPR035251">
    <property type="entry name" value="ShlB_POTRA"/>
</dbReference>
<keyword evidence="3" id="KW-0998">Cell outer membrane</keyword>
<dbReference type="GO" id="GO:0046819">
    <property type="term" value="P:protein secretion by the type V secretion system"/>
    <property type="evidence" value="ECO:0007669"/>
    <property type="project" value="TreeGrafter"/>
</dbReference>
<proteinExistence type="predicted"/>
<dbReference type="GO" id="GO:0008320">
    <property type="term" value="F:protein transmembrane transporter activity"/>
    <property type="evidence" value="ECO:0007669"/>
    <property type="project" value="TreeGrafter"/>
</dbReference>
<dbReference type="InterPro" id="IPR051544">
    <property type="entry name" value="TPS_OM_transporter"/>
</dbReference>
<evidence type="ECO:0000256" key="1">
    <source>
        <dbReference type="ARBA" id="ARBA00022452"/>
    </source>
</evidence>
<feature type="region of interest" description="Disordered" evidence="4">
    <location>
        <begin position="141"/>
        <end position="174"/>
    </location>
</feature>
<dbReference type="InterPro" id="IPR013686">
    <property type="entry name" value="Polypept-transport_assoc_ShlB"/>
</dbReference>
<feature type="domain" description="ShlB POTRA" evidence="7">
    <location>
        <begin position="295"/>
        <end position="347"/>
    </location>
</feature>
<comment type="caution">
    <text evidence="8">The sequence shown here is derived from an EMBL/GenBank/DDBJ whole genome shotgun (WGS) entry which is preliminary data.</text>
</comment>
<evidence type="ECO:0000313" key="8">
    <source>
        <dbReference type="EMBL" id="MBB6199434.1"/>
    </source>
</evidence>
<evidence type="ECO:0000256" key="3">
    <source>
        <dbReference type="ARBA" id="ARBA00023237"/>
    </source>
</evidence>
<dbReference type="Pfam" id="PF17287">
    <property type="entry name" value="POTRA_3"/>
    <property type="match status" value="1"/>
</dbReference>
<feature type="compositionally biased region" description="Low complexity" evidence="4">
    <location>
        <begin position="149"/>
        <end position="174"/>
    </location>
</feature>
<evidence type="ECO:0000259" key="6">
    <source>
        <dbReference type="Pfam" id="PF08479"/>
    </source>
</evidence>
<keyword evidence="2" id="KW-0812">Transmembrane</keyword>
<keyword evidence="1" id="KW-0472">Membrane</keyword>
<dbReference type="EMBL" id="JACIIK010000001">
    <property type="protein sequence ID" value="MBB6199434.1"/>
    <property type="molecule type" value="Genomic_DNA"/>
</dbReference>
<name>A0AAW3ULF4_9BURK</name>
<dbReference type="GO" id="GO:0098046">
    <property type="term" value="C:type V protein secretion system complex"/>
    <property type="evidence" value="ECO:0007669"/>
    <property type="project" value="TreeGrafter"/>
</dbReference>
<gene>
    <name evidence="8" type="ORF">GGD69_000255</name>
</gene>
<dbReference type="PANTHER" id="PTHR34597:SF3">
    <property type="entry name" value="OUTER MEMBRANE TRANSPORTER CDIB"/>
    <property type="match status" value="1"/>
</dbReference>
<evidence type="ECO:0000313" key="9">
    <source>
        <dbReference type="Proteomes" id="UP000518681"/>
    </source>
</evidence>
<feature type="domain" description="Polypeptide-transport-associated ShlB-type" evidence="6">
    <location>
        <begin position="224"/>
        <end position="293"/>
    </location>
</feature>
<dbReference type="Gene3D" id="2.40.160.50">
    <property type="entry name" value="membrane protein fhac: a member of the omp85/tpsb transporter family"/>
    <property type="match status" value="1"/>
</dbReference>
<dbReference type="PANTHER" id="PTHR34597">
    <property type="entry name" value="SLR1661 PROTEIN"/>
    <property type="match status" value="1"/>
</dbReference>
<feature type="domain" description="Haemolysin activator HlyB C-terminal" evidence="5">
    <location>
        <begin position="352"/>
        <end position="664"/>
    </location>
</feature>
<organism evidence="8 9">
    <name type="scientific">Paraburkholderia fungorum</name>
    <dbReference type="NCBI Taxonomy" id="134537"/>
    <lineage>
        <taxon>Bacteria</taxon>
        <taxon>Pseudomonadati</taxon>
        <taxon>Pseudomonadota</taxon>
        <taxon>Betaproteobacteria</taxon>
        <taxon>Burkholderiales</taxon>
        <taxon>Burkholderiaceae</taxon>
        <taxon>Paraburkholderia</taxon>
    </lineage>
</organism>
<dbReference type="Gene3D" id="3.10.20.310">
    <property type="entry name" value="membrane protein fhac"/>
    <property type="match status" value="1"/>
</dbReference>
<reference evidence="8 9" key="1">
    <citation type="submission" date="2020-08" db="EMBL/GenBank/DDBJ databases">
        <title>Genomic Encyclopedia of Type Strains, Phase IV (KMG-V): Genome sequencing to study the core and pangenomes of soil and plant-associated prokaryotes.</title>
        <authorList>
            <person name="Whitman W."/>
        </authorList>
    </citation>
    <scope>NUCLEOTIDE SEQUENCE [LARGE SCALE GENOMIC DNA]</scope>
    <source>
        <strain evidence="8 9">SEMIA 4013</strain>
    </source>
</reference>
<protein>
    <submittedName>
        <fullName evidence="8">Hemolysin activation/secretion protein</fullName>
    </submittedName>
</protein>
<evidence type="ECO:0000259" key="5">
    <source>
        <dbReference type="Pfam" id="PF03865"/>
    </source>
</evidence>
<dbReference type="InterPro" id="IPR005565">
    <property type="entry name" value="Hemolysn_activator_HlyB_C"/>
</dbReference>
<keyword evidence="1" id="KW-1134">Transmembrane beta strand</keyword>
<dbReference type="Pfam" id="PF08479">
    <property type="entry name" value="POTRA_2"/>
    <property type="match status" value="1"/>
</dbReference>
<accession>A0AAW3ULF4</accession>
<evidence type="ECO:0000259" key="7">
    <source>
        <dbReference type="Pfam" id="PF17287"/>
    </source>
</evidence>